<evidence type="ECO:0000313" key="2">
    <source>
        <dbReference type="Proteomes" id="UP001183809"/>
    </source>
</evidence>
<organism evidence="1 2">
    <name type="scientific">Streptomyces gibsoniae</name>
    <dbReference type="NCBI Taxonomy" id="3075529"/>
    <lineage>
        <taxon>Bacteria</taxon>
        <taxon>Bacillati</taxon>
        <taxon>Actinomycetota</taxon>
        <taxon>Actinomycetes</taxon>
        <taxon>Kitasatosporales</taxon>
        <taxon>Streptomycetaceae</taxon>
        <taxon>Streptomyces</taxon>
    </lineage>
</organism>
<dbReference type="Proteomes" id="UP001183809">
    <property type="component" value="Unassembled WGS sequence"/>
</dbReference>
<accession>A0ABU2U995</accession>
<evidence type="ECO:0000313" key="1">
    <source>
        <dbReference type="EMBL" id="MDT0469753.1"/>
    </source>
</evidence>
<gene>
    <name evidence="1" type="ORF">RM764_43660</name>
</gene>
<dbReference type="RefSeq" id="WP_311701177.1">
    <property type="nucleotide sequence ID" value="NZ_JAVREY010000127.1"/>
</dbReference>
<dbReference type="EMBL" id="JAVREY010000127">
    <property type="protein sequence ID" value="MDT0469753.1"/>
    <property type="molecule type" value="Genomic_DNA"/>
</dbReference>
<proteinExistence type="predicted"/>
<keyword evidence="2" id="KW-1185">Reference proteome</keyword>
<sequence length="148" mass="15969">MAVERAIPVTSAASHPRPDYALVIYRSKDKHGVGSDGHLYGETGQTDAVQREADSRYWSVSPARRPTLRLLIVVAGGVVCRIWAVDADADWFEEPGGTGKVALPLADHPLNPDEVQALYPHLGIAVGDELPARRGPIRHYMPIAAAKG</sequence>
<comment type="caution">
    <text evidence="1">The sequence shown here is derived from an EMBL/GenBank/DDBJ whole genome shotgun (WGS) entry which is preliminary data.</text>
</comment>
<reference evidence="2" key="1">
    <citation type="submission" date="2023-07" db="EMBL/GenBank/DDBJ databases">
        <title>30 novel species of actinomycetes from the DSMZ collection.</title>
        <authorList>
            <person name="Nouioui I."/>
        </authorList>
    </citation>
    <scope>NUCLEOTIDE SEQUENCE [LARGE SCALE GENOMIC DNA]</scope>
    <source>
        <strain evidence="2">DSM 41699</strain>
    </source>
</reference>
<name>A0ABU2U995_9ACTN</name>
<protein>
    <submittedName>
        <fullName evidence="1">Uncharacterized protein</fullName>
    </submittedName>
</protein>